<gene>
    <name evidence="1" type="ORF">J2Z20_001038</name>
</gene>
<dbReference type="RefSeq" id="WP_209846067.1">
    <property type="nucleotide sequence ID" value="NZ_CBCRVE010000002.1"/>
</dbReference>
<dbReference type="PANTHER" id="PTHR21621">
    <property type="entry name" value="RIBOSOMAL PROTEIN S6 MODIFICATION PROTEIN"/>
    <property type="match status" value="1"/>
</dbReference>
<dbReference type="Proteomes" id="UP001519273">
    <property type="component" value="Unassembled WGS sequence"/>
</dbReference>
<dbReference type="Pfam" id="PF14398">
    <property type="entry name" value="ATPgrasp_YheCD"/>
    <property type="match status" value="1"/>
</dbReference>
<reference evidence="1 2" key="1">
    <citation type="submission" date="2021-03" db="EMBL/GenBank/DDBJ databases">
        <title>Genomic Encyclopedia of Type Strains, Phase IV (KMG-IV): sequencing the most valuable type-strain genomes for metagenomic binning, comparative biology and taxonomic classification.</title>
        <authorList>
            <person name="Goeker M."/>
        </authorList>
    </citation>
    <scope>NUCLEOTIDE SEQUENCE [LARGE SCALE GENOMIC DNA]</scope>
    <source>
        <strain evidence="1 2">DSM 23491</strain>
    </source>
</reference>
<dbReference type="InterPro" id="IPR026838">
    <property type="entry name" value="YheC/D"/>
</dbReference>
<comment type="caution">
    <text evidence="1">The sequence shown here is derived from an EMBL/GenBank/DDBJ whole genome shotgun (WGS) entry which is preliminary data.</text>
</comment>
<dbReference type="PANTHER" id="PTHR21621:SF0">
    <property type="entry name" value="BETA-CITRYLGLUTAMATE SYNTHASE B-RELATED"/>
    <property type="match status" value="1"/>
</dbReference>
<dbReference type="Gene3D" id="3.30.470.20">
    <property type="entry name" value="ATP-grasp fold, B domain"/>
    <property type="match status" value="1"/>
</dbReference>
<evidence type="ECO:0000313" key="2">
    <source>
        <dbReference type="Proteomes" id="UP001519273"/>
    </source>
</evidence>
<proteinExistence type="predicted"/>
<dbReference type="EMBL" id="JAGGKP010000001">
    <property type="protein sequence ID" value="MBP1936177.1"/>
    <property type="molecule type" value="Genomic_DNA"/>
</dbReference>
<protein>
    <submittedName>
        <fullName evidence="1">Glutathione synthase/RimK-type ligase-like ATP-grasp enzyme</fullName>
    </submittedName>
</protein>
<keyword evidence="2" id="KW-1185">Reference proteome</keyword>
<organism evidence="1 2">
    <name type="scientific">Paenibacillus sediminis</name>
    <dbReference type="NCBI Taxonomy" id="664909"/>
    <lineage>
        <taxon>Bacteria</taxon>
        <taxon>Bacillati</taxon>
        <taxon>Bacillota</taxon>
        <taxon>Bacilli</taxon>
        <taxon>Bacillales</taxon>
        <taxon>Paenibacillaceae</taxon>
        <taxon>Paenibacillus</taxon>
    </lineage>
</organism>
<accession>A0ABS4H1D4</accession>
<dbReference type="SUPFAM" id="SSF56059">
    <property type="entry name" value="Glutathione synthetase ATP-binding domain-like"/>
    <property type="match status" value="1"/>
</dbReference>
<sequence length="254" mass="29663">MKKILIVADKWLKTKTLLKHKHIREYVPKTRRMSKEELLSMLEQFAMVYLKPTIGTQGKGVMRVEQLSASNNTKFRYQSGIQTKSLRNYNSLYQTINKHKLKPSYLVQQGIELLTYKNRRFDVRVMVQKNPKKVWESTGIIGRLAHPKKIVTNYHSGGTPLPLETLLQPYLIADQITEYLKILNHLGVEIALSLEKKYPGINSIGVDIGIDKNFKPWILEVNTRPDVYIFKELKDKRTFRKIYRYAKQLGRITS</sequence>
<evidence type="ECO:0000313" key="1">
    <source>
        <dbReference type="EMBL" id="MBP1936177.1"/>
    </source>
</evidence>
<name>A0ABS4H1D4_9BACL</name>